<keyword evidence="1" id="KW-0175">Coiled coil</keyword>
<proteinExistence type="predicted"/>
<comment type="caution">
    <text evidence="3">The sequence shown here is derived from an EMBL/GenBank/DDBJ whole genome shotgun (WGS) entry which is preliminary data.</text>
</comment>
<feature type="compositionally biased region" description="Polar residues" evidence="2">
    <location>
        <begin position="130"/>
        <end position="147"/>
    </location>
</feature>
<evidence type="ECO:0000313" key="4">
    <source>
        <dbReference type="Proteomes" id="UP000469558"/>
    </source>
</evidence>
<dbReference type="OrthoDB" id="4448936at2759"/>
<sequence length="314" mass="35427">MSFGRLGIAHFPVLHRQLASPTNTRFSGSLTSQDDLTQDNKDVLIERLNDLVQRLSKHGASIEDNAVTNIHHMVDGIETLMREKPKEPLIEDTDSESEDGVTREQESLWGPPLPLTPVRNTRMRLPESWKSPQRSSPAPTIEETTVPKTADDQEEVEEIAMQVSQPSASTNKEMSAPKVAEIASEAEELAAQLSQTVAELQIRREESDHIHDLLVTRAEKAAERILLLEYRIAEMEDDFSSNQSELKFLRIQLQAIEAQTSQYIPLSADKDLANSITKWKFDWEEIDRKSRARRKKCHGSITNSDDSGTIVDSF</sequence>
<protein>
    <submittedName>
        <fullName evidence="3">Uncharacterized protein</fullName>
    </submittedName>
</protein>
<reference evidence="3 4" key="1">
    <citation type="submission" date="2018-05" db="EMBL/GenBank/DDBJ databases">
        <title>Genome sequencing and assembly of the regulated plant pathogen Lachnellula willkommii and related sister species for the development of diagnostic species identification markers.</title>
        <authorList>
            <person name="Giroux E."/>
            <person name="Bilodeau G."/>
        </authorList>
    </citation>
    <scope>NUCLEOTIDE SEQUENCE [LARGE SCALE GENOMIC DNA]</scope>
    <source>
        <strain evidence="3 4">CBS 268.59</strain>
    </source>
</reference>
<feature type="region of interest" description="Disordered" evidence="2">
    <location>
        <begin position="86"/>
        <end position="152"/>
    </location>
</feature>
<gene>
    <name evidence="3" type="ORF">LSUE1_G005204</name>
</gene>
<dbReference type="Proteomes" id="UP000469558">
    <property type="component" value="Unassembled WGS sequence"/>
</dbReference>
<feature type="coiled-coil region" evidence="1">
    <location>
        <begin position="179"/>
        <end position="238"/>
    </location>
</feature>
<feature type="compositionally biased region" description="Acidic residues" evidence="2">
    <location>
        <begin position="90"/>
        <end position="99"/>
    </location>
</feature>
<accession>A0A8T9C0R6</accession>
<name>A0A8T9C0R6_9HELO</name>
<keyword evidence="4" id="KW-1185">Reference proteome</keyword>
<evidence type="ECO:0000313" key="3">
    <source>
        <dbReference type="EMBL" id="TVY73612.1"/>
    </source>
</evidence>
<organism evidence="3 4">
    <name type="scientific">Lachnellula suecica</name>
    <dbReference type="NCBI Taxonomy" id="602035"/>
    <lineage>
        <taxon>Eukaryota</taxon>
        <taxon>Fungi</taxon>
        <taxon>Dikarya</taxon>
        <taxon>Ascomycota</taxon>
        <taxon>Pezizomycotina</taxon>
        <taxon>Leotiomycetes</taxon>
        <taxon>Helotiales</taxon>
        <taxon>Lachnaceae</taxon>
        <taxon>Lachnellula</taxon>
    </lineage>
</organism>
<dbReference type="EMBL" id="QGMK01001030">
    <property type="protein sequence ID" value="TVY73612.1"/>
    <property type="molecule type" value="Genomic_DNA"/>
</dbReference>
<evidence type="ECO:0000256" key="2">
    <source>
        <dbReference type="SAM" id="MobiDB-lite"/>
    </source>
</evidence>
<dbReference type="AlphaFoldDB" id="A0A8T9C0R6"/>
<evidence type="ECO:0000256" key="1">
    <source>
        <dbReference type="SAM" id="Coils"/>
    </source>
</evidence>